<evidence type="ECO:0000256" key="2">
    <source>
        <dbReference type="ARBA" id="ARBA00008446"/>
    </source>
</evidence>
<comment type="subcellular location">
    <subcellularLocation>
        <location evidence="1 6">Nucleus</location>
    </subcellularLocation>
</comment>
<evidence type="ECO:0000256" key="1">
    <source>
        <dbReference type="ARBA" id="ARBA00004123"/>
    </source>
</evidence>
<feature type="DNA-binding region" description="Homeobox" evidence="6">
    <location>
        <begin position="138"/>
        <end position="195"/>
    </location>
</feature>
<dbReference type="InterPro" id="IPR009057">
    <property type="entry name" value="Homeodomain-like_sf"/>
</dbReference>
<dbReference type="GeneID" id="100211771"/>
<comment type="similarity">
    <text evidence="2">Belongs to the TALE/IRO homeobox family.</text>
</comment>
<feature type="compositionally biased region" description="Basic and acidic residues" evidence="7">
    <location>
        <begin position="417"/>
        <end position="426"/>
    </location>
</feature>
<evidence type="ECO:0000256" key="4">
    <source>
        <dbReference type="ARBA" id="ARBA00023155"/>
    </source>
</evidence>
<evidence type="ECO:0000256" key="3">
    <source>
        <dbReference type="ARBA" id="ARBA00023125"/>
    </source>
</evidence>
<dbReference type="SUPFAM" id="SSF46689">
    <property type="entry name" value="Homeodomain-like"/>
    <property type="match status" value="1"/>
</dbReference>
<name>A0ABM4DNP7_HYDVU</name>
<sequence>MRLQEGESSSNLSATKAIFPVQFLKNNILFPTMEYNDSLCRDKKMFCHLKEDSCTSYCLCRAGRTYNRILLPSTVEKKHTICSQNVEDCLSNSWHINSGIKSNYNSFLLNRLSSSYNKYNNESCSILDYALLASARRKNATKETTSVLKSWLNEHRKNPYPSKSEKVMLAIMTKMTLTQVSTWFANARRRLKKENKMTWSPRKKSNSKNSLKEGSSCSSEPIPEEMDIDIKEQIFSAQDCNINTNEVKSGKNCIETPFSVAQDAKIQRPSVICVLESPTFDQIKNRFSRDPSPVDHLQKWVDGCSQEKPDDLVCIKDLTPPLTPIDNRVTTFTSQKLFEAFDAAKINKNDDTQYIKSNSYASEPISLIFSSKQPVCSTKECSVEVLMPESLSSSFTPPSPSFTPQPSPTDTTLYKRDFSNKNDKNNIKNGCDNQSNSADFRSQGLTTSRELEAVLALTALCKT</sequence>
<gene>
    <name evidence="10" type="primary">LOC100211771</name>
</gene>
<keyword evidence="5 6" id="KW-0539">Nucleus</keyword>
<dbReference type="SMART" id="SM00389">
    <property type="entry name" value="HOX"/>
    <property type="match status" value="1"/>
</dbReference>
<feature type="region of interest" description="Disordered" evidence="7">
    <location>
        <begin position="417"/>
        <end position="437"/>
    </location>
</feature>
<dbReference type="PROSITE" id="PS00027">
    <property type="entry name" value="HOMEOBOX_1"/>
    <property type="match status" value="1"/>
</dbReference>
<organism evidence="9 10">
    <name type="scientific">Hydra vulgaris</name>
    <name type="common">Hydra</name>
    <name type="synonym">Hydra attenuata</name>
    <dbReference type="NCBI Taxonomy" id="6087"/>
    <lineage>
        <taxon>Eukaryota</taxon>
        <taxon>Metazoa</taxon>
        <taxon>Cnidaria</taxon>
        <taxon>Hydrozoa</taxon>
        <taxon>Hydroidolina</taxon>
        <taxon>Anthoathecata</taxon>
        <taxon>Aplanulata</taxon>
        <taxon>Hydridae</taxon>
        <taxon>Hydra</taxon>
    </lineage>
</organism>
<dbReference type="Proteomes" id="UP001652625">
    <property type="component" value="Chromosome 15"/>
</dbReference>
<evidence type="ECO:0000313" key="9">
    <source>
        <dbReference type="Proteomes" id="UP001652625"/>
    </source>
</evidence>
<dbReference type="Gene3D" id="1.10.10.60">
    <property type="entry name" value="Homeodomain-like"/>
    <property type="match status" value="1"/>
</dbReference>
<keyword evidence="3 6" id="KW-0238">DNA-binding</keyword>
<evidence type="ECO:0000256" key="5">
    <source>
        <dbReference type="ARBA" id="ARBA00023242"/>
    </source>
</evidence>
<evidence type="ECO:0000256" key="7">
    <source>
        <dbReference type="SAM" id="MobiDB-lite"/>
    </source>
</evidence>
<evidence type="ECO:0000256" key="6">
    <source>
        <dbReference type="PROSITE-ProRule" id="PRU00108"/>
    </source>
</evidence>
<dbReference type="InterPro" id="IPR001356">
    <property type="entry name" value="HD"/>
</dbReference>
<feature type="compositionally biased region" description="Polar residues" evidence="7">
    <location>
        <begin position="427"/>
        <end position="437"/>
    </location>
</feature>
<accession>A0ABM4DNP7</accession>
<dbReference type="RefSeq" id="XP_065676197.1">
    <property type="nucleotide sequence ID" value="XM_065820125.1"/>
</dbReference>
<feature type="region of interest" description="Disordered" evidence="7">
    <location>
        <begin position="392"/>
        <end position="411"/>
    </location>
</feature>
<proteinExistence type="inferred from homology"/>
<feature type="domain" description="Homeobox" evidence="8">
    <location>
        <begin position="136"/>
        <end position="194"/>
    </location>
</feature>
<dbReference type="Pfam" id="PF05920">
    <property type="entry name" value="Homeobox_KN"/>
    <property type="match status" value="1"/>
</dbReference>
<feature type="region of interest" description="Disordered" evidence="7">
    <location>
        <begin position="194"/>
        <end position="222"/>
    </location>
</feature>
<dbReference type="PANTHER" id="PTHR11211">
    <property type="entry name" value="IROQUOIS-CLASS HOMEODOMAIN PROTEIN IRX"/>
    <property type="match status" value="1"/>
</dbReference>
<reference evidence="10" key="1">
    <citation type="submission" date="2025-08" db="UniProtKB">
        <authorList>
            <consortium name="RefSeq"/>
        </authorList>
    </citation>
    <scope>IDENTIFICATION</scope>
</reference>
<feature type="compositionally biased region" description="Pro residues" evidence="7">
    <location>
        <begin position="397"/>
        <end position="407"/>
    </location>
</feature>
<dbReference type="InterPro" id="IPR008422">
    <property type="entry name" value="KN_HD"/>
</dbReference>
<protein>
    <submittedName>
        <fullName evidence="10">Iroquois-class homeodomain protein IRX-2</fullName>
    </submittedName>
</protein>
<evidence type="ECO:0000259" key="8">
    <source>
        <dbReference type="PROSITE" id="PS50071"/>
    </source>
</evidence>
<keyword evidence="9" id="KW-1185">Reference proteome</keyword>
<dbReference type="CDD" id="cd00086">
    <property type="entry name" value="homeodomain"/>
    <property type="match status" value="1"/>
</dbReference>
<dbReference type="InterPro" id="IPR017970">
    <property type="entry name" value="Homeobox_CS"/>
</dbReference>
<evidence type="ECO:0000313" key="10">
    <source>
        <dbReference type="RefSeq" id="XP_065676197.1"/>
    </source>
</evidence>
<dbReference type="GO" id="GO:0003677">
    <property type="term" value="F:DNA binding"/>
    <property type="evidence" value="ECO:0007669"/>
    <property type="project" value="UniProtKB-KW"/>
</dbReference>
<keyword evidence="4 6" id="KW-0371">Homeobox</keyword>
<dbReference type="PANTHER" id="PTHR11211:SF40">
    <property type="entry name" value="MIRROR, ISOFORM C"/>
    <property type="match status" value="1"/>
</dbReference>
<feature type="compositionally biased region" description="Polar residues" evidence="7">
    <location>
        <begin position="207"/>
        <end position="219"/>
    </location>
</feature>
<dbReference type="PROSITE" id="PS50071">
    <property type="entry name" value="HOMEOBOX_2"/>
    <property type="match status" value="1"/>
</dbReference>